<reference evidence="1 2" key="1">
    <citation type="submission" date="2024-01" db="EMBL/GenBank/DDBJ databases">
        <title>The genomes of 5 underutilized Papilionoideae crops provide insights into root nodulation and disease resistanc.</title>
        <authorList>
            <person name="Yuan L."/>
        </authorList>
    </citation>
    <scope>NUCLEOTIDE SEQUENCE [LARGE SCALE GENOMIC DNA]</scope>
    <source>
        <strain evidence="1">ZHUSHIDOU_FW_LH</strain>
        <tissue evidence="1">Leaf</tissue>
    </source>
</reference>
<comment type="caution">
    <text evidence="1">The sequence shown here is derived from an EMBL/GenBank/DDBJ whole genome shotgun (WGS) entry which is preliminary data.</text>
</comment>
<dbReference type="EMBL" id="JAYWIO010000007">
    <property type="protein sequence ID" value="KAK7250705.1"/>
    <property type="molecule type" value="Genomic_DNA"/>
</dbReference>
<evidence type="ECO:0000313" key="2">
    <source>
        <dbReference type="Proteomes" id="UP001372338"/>
    </source>
</evidence>
<organism evidence="1 2">
    <name type="scientific">Crotalaria pallida</name>
    <name type="common">Smooth rattlebox</name>
    <name type="synonym">Crotalaria striata</name>
    <dbReference type="NCBI Taxonomy" id="3830"/>
    <lineage>
        <taxon>Eukaryota</taxon>
        <taxon>Viridiplantae</taxon>
        <taxon>Streptophyta</taxon>
        <taxon>Embryophyta</taxon>
        <taxon>Tracheophyta</taxon>
        <taxon>Spermatophyta</taxon>
        <taxon>Magnoliopsida</taxon>
        <taxon>eudicotyledons</taxon>
        <taxon>Gunneridae</taxon>
        <taxon>Pentapetalae</taxon>
        <taxon>rosids</taxon>
        <taxon>fabids</taxon>
        <taxon>Fabales</taxon>
        <taxon>Fabaceae</taxon>
        <taxon>Papilionoideae</taxon>
        <taxon>50 kb inversion clade</taxon>
        <taxon>genistoids sensu lato</taxon>
        <taxon>core genistoids</taxon>
        <taxon>Crotalarieae</taxon>
        <taxon>Crotalaria</taxon>
    </lineage>
</organism>
<name>A0AAN9E7N1_CROPI</name>
<keyword evidence="2" id="KW-1185">Reference proteome</keyword>
<evidence type="ECO:0000313" key="1">
    <source>
        <dbReference type="EMBL" id="KAK7250705.1"/>
    </source>
</evidence>
<dbReference type="AlphaFoldDB" id="A0AAN9E7N1"/>
<protein>
    <submittedName>
        <fullName evidence="1">Uncharacterized protein</fullName>
    </submittedName>
</protein>
<sequence>MKIMAKAHQHSYLLLCSQRFCKTATQHGVYCATQHSSSPSSFQGFAKLQLMEMHLVKVVDAKSLCSILPSYARYECGSRITVGSKKKSPRLGQPQKGYLQKISGKVQILEKKGVSVSPLDPHILNMPPKELITQDEDMRI</sequence>
<proteinExistence type="predicted"/>
<dbReference type="Proteomes" id="UP001372338">
    <property type="component" value="Unassembled WGS sequence"/>
</dbReference>
<gene>
    <name evidence="1" type="ORF">RIF29_33308</name>
</gene>
<accession>A0AAN9E7N1</accession>